<organism evidence="2 3">
    <name type="scientific">Platysternon megacephalum</name>
    <name type="common">big-headed turtle</name>
    <dbReference type="NCBI Taxonomy" id="55544"/>
    <lineage>
        <taxon>Eukaryota</taxon>
        <taxon>Metazoa</taxon>
        <taxon>Chordata</taxon>
        <taxon>Craniata</taxon>
        <taxon>Vertebrata</taxon>
        <taxon>Euteleostomi</taxon>
        <taxon>Archelosauria</taxon>
        <taxon>Testudinata</taxon>
        <taxon>Testudines</taxon>
        <taxon>Cryptodira</taxon>
        <taxon>Durocryptodira</taxon>
        <taxon>Testudinoidea</taxon>
        <taxon>Platysternidae</taxon>
        <taxon>Platysternon</taxon>
    </lineage>
</organism>
<comment type="caution">
    <text evidence="2">The sequence shown here is derived from an EMBL/GenBank/DDBJ whole genome shotgun (WGS) entry which is preliminary data.</text>
</comment>
<evidence type="ECO:0000313" key="3">
    <source>
        <dbReference type="Proteomes" id="UP000297703"/>
    </source>
</evidence>
<accession>A0A4D9F648</accession>
<gene>
    <name evidence="2" type="ORF">DR999_PMT02969</name>
</gene>
<feature type="region of interest" description="Disordered" evidence="1">
    <location>
        <begin position="1"/>
        <end position="91"/>
    </location>
</feature>
<evidence type="ECO:0000256" key="1">
    <source>
        <dbReference type="SAM" id="MobiDB-lite"/>
    </source>
</evidence>
<name>A0A4D9F648_9SAUR</name>
<reference evidence="2 3" key="1">
    <citation type="submission" date="2019-04" db="EMBL/GenBank/DDBJ databases">
        <title>Draft genome of the big-headed turtle Platysternon megacephalum.</title>
        <authorList>
            <person name="Gong S."/>
        </authorList>
    </citation>
    <scope>NUCLEOTIDE SEQUENCE [LARGE SCALE GENOMIC DNA]</scope>
    <source>
        <strain evidence="2">DO16091913</strain>
        <tissue evidence="2">Muscle</tissue>
    </source>
</reference>
<dbReference type="AlphaFoldDB" id="A0A4D9F648"/>
<protein>
    <submittedName>
        <fullName evidence="2">Palmitoyl-protein thioesterase 1</fullName>
    </submittedName>
</protein>
<evidence type="ECO:0000313" key="2">
    <source>
        <dbReference type="EMBL" id="TFK13490.1"/>
    </source>
</evidence>
<dbReference type="EMBL" id="QXTE01000015">
    <property type="protein sequence ID" value="TFK13490.1"/>
    <property type="molecule type" value="Genomic_DNA"/>
</dbReference>
<keyword evidence="3" id="KW-1185">Reference proteome</keyword>
<proteinExistence type="predicted"/>
<feature type="compositionally biased region" description="Polar residues" evidence="1">
    <location>
        <begin position="23"/>
        <end position="38"/>
    </location>
</feature>
<dbReference type="Proteomes" id="UP000297703">
    <property type="component" value="Unassembled WGS sequence"/>
</dbReference>
<sequence length="131" mass="14248">MSSSLNPHSSRGEQGRSSRPKHLSSNSSEANPTASSSHQRNEAGPVCASLDTVSHDGEINSHQLRLTKSRKGVEACKRKNATPGETHPLGNPLFLICDKSTKNLRSQEQNCEQTPVKTKTAAWRNALCSRN</sequence>
<reference evidence="2 3" key="2">
    <citation type="submission" date="2019-04" db="EMBL/GenBank/DDBJ databases">
        <title>The genome sequence of big-headed turtle.</title>
        <authorList>
            <person name="Gong S."/>
        </authorList>
    </citation>
    <scope>NUCLEOTIDE SEQUENCE [LARGE SCALE GENOMIC DNA]</scope>
    <source>
        <strain evidence="2">DO16091913</strain>
        <tissue evidence="2">Muscle</tissue>
    </source>
</reference>